<dbReference type="Proteomes" id="UP000646548">
    <property type="component" value="Unassembled WGS sequence"/>
</dbReference>
<sequence length="104" mass="11183">MKVKSAAAAASGVKLTIYYSGLLLSKSPKTKHVCGGESTSGSPSAHWTHGTGPVQYQPLYTKTPISLKLSYWPAGPKLTFKPGAYGSTERDPLFNRRTNKAAKR</sequence>
<evidence type="ECO:0000313" key="2">
    <source>
        <dbReference type="EMBL" id="KAF6726130.1"/>
    </source>
</evidence>
<name>A0A834CB59_ORYME</name>
<proteinExistence type="predicted"/>
<comment type="caution">
    <text evidence="2">The sequence shown here is derived from an EMBL/GenBank/DDBJ whole genome shotgun (WGS) entry which is preliminary data.</text>
</comment>
<feature type="region of interest" description="Disordered" evidence="1">
    <location>
        <begin position="30"/>
        <end position="49"/>
    </location>
</feature>
<gene>
    <name evidence="2" type="ORF">FQA47_006377</name>
</gene>
<reference evidence="2" key="1">
    <citation type="journal article" name="BMC Genomics">
        <title>Long-read sequencing and de novo genome assembly of marine medaka (Oryzias melastigma).</title>
        <authorList>
            <person name="Liang P."/>
            <person name="Saqib H.S.A."/>
            <person name="Ni X."/>
            <person name="Shen Y."/>
        </authorList>
    </citation>
    <scope>NUCLEOTIDE SEQUENCE</scope>
    <source>
        <strain evidence="2">Bigg-433</strain>
    </source>
</reference>
<accession>A0A834CB59</accession>
<protein>
    <submittedName>
        <fullName evidence="2">Uncharacterized protein</fullName>
    </submittedName>
</protein>
<evidence type="ECO:0000256" key="1">
    <source>
        <dbReference type="SAM" id="MobiDB-lite"/>
    </source>
</evidence>
<organism evidence="2 3">
    <name type="scientific">Oryzias melastigma</name>
    <name type="common">Marine medaka</name>
    <dbReference type="NCBI Taxonomy" id="30732"/>
    <lineage>
        <taxon>Eukaryota</taxon>
        <taxon>Metazoa</taxon>
        <taxon>Chordata</taxon>
        <taxon>Craniata</taxon>
        <taxon>Vertebrata</taxon>
        <taxon>Euteleostomi</taxon>
        <taxon>Actinopterygii</taxon>
        <taxon>Neopterygii</taxon>
        <taxon>Teleostei</taxon>
        <taxon>Neoteleostei</taxon>
        <taxon>Acanthomorphata</taxon>
        <taxon>Ovalentaria</taxon>
        <taxon>Atherinomorphae</taxon>
        <taxon>Beloniformes</taxon>
        <taxon>Adrianichthyidae</taxon>
        <taxon>Oryziinae</taxon>
        <taxon>Oryzias</taxon>
    </lineage>
</organism>
<dbReference type="EMBL" id="WKFB01000343">
    <property type="protein sequence ID" value="KAF6726130.1"/>
    <property type="molecule type" value="Genomic_DNA"/>
</dbReference>
<evidence type="ECO:0000313" key="3">
    <source>
        <dbReference type="Proteomes" id="UP000646548"/>
    </source>
</evidence>
<dbReference type="AlphaFoldDB" id="A0A834CB59"/>